<comment type="pathway">
    <text evidence="4 6">Cofactor biosynthesis; NAD(+) biosynthesis; quinolinate from L-kynurenine: step 2/3.</text>
</comment>
<dbReference type="FunFam" id="3.40.640.10:FF:000107">
    <property type="entry name" value="Kynureninase"/>
    <property type="match status" value="1"/>
</dbReference>
<dbReference type="UniPathway" id="UPA00334">
    <property type="reaction ID" value="UER00455"/>
</dbReference>
<comment type="catalytic activity">
    <reaction evidence="6">
        <text>3-hydroxy-L-kynurenine + H2O = 3-hydroxyanthranilate + L-alanine + H(+)</text>
        <dbReference type="Rhea" id="RHEA:25143"/>
        <dbReference type="ChEBI" id="CHEBI:15377"/>
        <dbReference type="ChEBI" id="CHEBI:15378"/>
        <dbReference type="ChEBI" id="CHEBI:36559"/>
        <dbReference type="ChEBI" id="CHEBI:57972"/>
        <dbReference type="ChEBI" id="CHEBI:58125"/>
        <dbReference type="EC" id="3.7.1.3"/>
    </reaction>
</comment>
<dbReference type="GO" id="GO:0009435">
    <property type="term" value="P:NAD+ biosynthetic process"/>
    <property type="evidence" value="ECO:0007669"/>
    <property type="project" value="UniProtKB-UniRule"/>
</dbReference>
<keyword evidence="8" id="KW-1185">Reference proteome</keyword>
<dbReference type="EMBL" id="CYHE01000003">
    <property type="protein sequence ID" value="CUA94316.1"/>
    <property type="molecule type" value="Genomic_DNA"/>
</dbReference>
<dbReference type="UniPathway" id="UPA00253">
    <property type="reaction ID" value="UER00329"/>
</dbReference>
<dbReference type="NCBIfam" id="TIGR01814">
    <property type="entry name" value="kynureninase"/>
    <property type="match status" value="1"/>
</dbReference>
<accession>A0A0K6HU01</accession>
<dbReference type="InterPro" id="IPR010111">
    <property type="entry name" value="Kynureninase"/>
</dbReference>
<evidence type="ECO:0000256" key="1">
    <source>
        <dbReference type="ARBA" id="ARBA00022642"/>
    </source>
</evidence>
<comment type="similarity">
    <text evidence="4 6">Belongs to the kynureninase family.</text>
</comment>
<feature type="binding site" evidence="4">
    <location>
        <position position="251"/>
    </location>
    <ligand>
        <name>pyridoxal 5'-phosphate</name>
        <dbReference type="ChEBI" id="CHEBI:597326"/>
    </ligand>
</feature>
<name>A0A0K6HU01_9HYPH</name>
<feature type="binding site" evidence="4">
    <location>
        <position position="199"/>
    </location>
    <ligand>
        <name>pyridoxal 5'-phosphate</name>
        <dbReference type="ChEBI" id="CHEBI:597326"/>
    </ligand>
</feature>
<evidence type="ECO:0000313" key="7">
    <source>
        <dbReference type="EMBL" id="CUA94316.1"/>
    </source>
</evidence>
<dbReference type="Gene3D" id="3.90.1150.10">
    <property type="entry name" value="Aspartate Aminotransferase, domain 1"/>
    <property type="match status" value="1"/>
</dbReference>
<comment type="function">
    <text evidence="4 6">Catalyzes the cleavage of L-kynurenine (L-Kyn) and L-3-hydroxykynurenine (L-3OHKyn) into anthranilic acid (AA) and 3-hydroxyanthranilic acid (3-OHAA), respectively.</text>
</comment>
<proteinExistence type="inferred from homology"/>
<evidence type="ECO:0000256" key="4">
    <source>
        <dbReference type="HAMAP-Rule" id="MF_01970"/>
    </source>
</evidence>
<dbReference type="Proteomes" id="UP000183900">
    <property type="component" value="Unassembled WGS sequence"/>
</dbReference>
<evidence type="ECO:0000313" key="8">
    <source>
        <dbReference type="Proteomes" id="UP000183900"/>
    </source>
</evidence>
<feature type="modified residue" description="N6-(pyridoxal phosphate)lysine" evidence="4">
    <location>
        <position position="222"/>
    </location>
</feature>
<dbReference type="GO" id="GO:0005737">
    <property type="term" value="C:cytoplasm"/>
    <property type="evidence" value="ECO:0007669"/>
    <property type="project" value="UniProtKB-UniRule"/>
</dbReference>
<dbReference type="GO" id="GO:0019441">
    <property type="term" value="P:L-tryptophan catabolic process to kynurenine"/>
    <property type="evidence" value="ECO:0007669"/>
    <property type="project" value="TreeGrafter"/>
</dbReference>
<feature type="binding site" evidence="4">
    <location>
        <position position="98"/>
    </location>
    <ligand>
        <name>pyridoxal 5'-phosphate</name>
        <dbReference type="ChEBI" id="CHEBI:597326"/>
    </ligand>
</feature>
<dbReference type="PANTHER" id="PTHR14084">
    <property type="entry name" value="KYNURENINASE"/>
    <property type="match status" value="1"/>
</dbReference>
<organism evidence="7 8">
    <name type="scientific">Pannonibacter indicus</name>
    <dbReference type="NCBI Taxonomy" id="466044"/>
    <lineage>
        <taxon>Bacteria</taxon>
        <taxon>Pseudomonadati</taxon>
        <taxon>Pseudomonadota</taxon>
        <taxon>Alphaproteobacteria</taxon>
        <taxon>Hyphomicrobiales</taxon>
        <taxon>Stappiaceae</taxon>
        <taxon>Pannonibacter</taxon>
    </lineage>
</organism>
<dbReference type="GO" id="GO:0043420">
    <property type="term" value="P:anthranilate metabolic process"/>
    <property type="evidence" value="ECO:0007669"/>
    <property type="project" value="TreeGrafter"/>
</dbReference>
<dbReference type="GO" id="GO:0019805">
    <property type="term" value="P:quinolinate biosynthetic process"/>
    <property type="evidence" value="ECO:0007669"/>
    <property type="project" value="UniProtKB-UniRule"/>
</dbReference>
<gene>
    <name evidence="4" type="primary">kynU</name>
    <name evidence="7" type="ORF">Ga0061067_103131</name>
</gene>
<dbReference type="InterPro" id="IPR015421">
    <property type="entry name" value="PyrdxlP-dep_Trfase_major"/>
</dbReference>
<feature type="binding site" evidence="4">
    <location>
        <position position="196"/>
    </location>
    <ligand>
        <name>pyridoxal 5'-phosphate</name>
        <dbReference type="ChEBI" id="CHEBI:597326"/>
    </ligand>
</feature>
<dbReference type="GO" id="GO:0097053">
    <property type="term" value="P:L-kynurenine catabolic process"/>
    <property type="evidence" value="ECO:0007669"/>
    <property type="project" value="UniProtKB-UniRule"/>
</dbReference>
<keyword evidence="2 4" id="KW-0378">Hydrolase</keyword>
<evidence type="ECO:0000256" key="5">
    <source>
        <dbReference type="NCBIfam" id="TIGR01814"/>
    </source>
</evidence>
<protein>
    <recommendedName>
        <fullName evidence="4 5">Kynureninase</fullName>
        <ecNumber evidence="4 5">3.7.1.3</ecNumber>
    </recommendedName>
    <alternativeName>
        <fullName evidence="4">L-kynurenine hydrolase</fullName>
    </alternativeName>
</protein>
<dbReference type="Pfam" id="PF22580">
    <property type="entry name" value="KYNU_C"/>
    <property type="match status" value="1"/>
</dbReference>
<dbReference type="InterPro" id="IPR015424">
    <property type="entry name" value="PyrdxlP-dep_Trfase"/>
</dbReference>
<dbReference type="PANTHER" id="PTHR14084:SF0">
    <property type="entry name" value="KYNURENINASE"/>
    <property type="match status" value="1"/>
</dbReference>
<dbReference type="OrthoDB" id="9812626at2"/>
<dbReference type="InterPro" id="IPR015422">
    <property type="entry name" value="PyrdxlP-dep_Trfase_small"/>
</dbReference>
<feature type="binding site" evidence="4">
    <location>
        <position position="167"/>
    </location>
    <ligand>
        <name>pyridoxal 5'-phosphate</name>
        <dbReference type="ChEBI" id="CHEBI:597326"/>
    </ligand>
</feature>
<feature type="binding site" evidence="4">
    <location>
        <position position="97"/>
    </location>
    <ligand>
        <name>pyridoxal 5'-phosphate</name>
        <dbReference type="ChEBI" id="CHEBI:597326"/>
    </ligand>
</feature>
<feature type="binding site" evidence="4">
    <location>
        <begin position="125"/>
        <end position="128"/>
    </location>
    <ligand>
        <name>pyridoxal 5'-phosphate</name>
        <dbReference type="ChEBI" id="CHEBI:597326"/>
    </ligand>
</feature>
<comment type="subunit">
    <text evidence="4 6">Homodimer.</text>
</comment>
<sequence length="409" mass="44243">MSGTSSVHPLDQGDPLSPKRAAFALPEGVIYLDGNSLGTLPVHVPQRVADVVSKQWGESLIRAWNEHDWVDLPRRVGDRIGRLVGAAPGTVIAGDSTSVNLFKVLSAALALRPERKVILSDTGNFPTDLYMAQGLRDLLGAGHELRLVAPEEVADAITDEVAVMMITQVDYRTGRRHDMAALTRLAHEAGALAIWDLAHSAGAFKVELDACGADFAIGCGYKYLNGGPGAPAFLYVAERHQAVARQPLNGWMGHDAPFAFDLDYRGAIGVDQFRVGTPPILSLSALDAALDVFDDVDMDVLRAKSVSLCELFIREVESRCEGLELASPRNADERGSQVSFRFAEGYALMQALIARGVIGDFRAPDIVRFGFTPLYLSHGDVVKAVDILADILATRSWDAPQFKIRAKVT</sequence>
<dbReference type="EC" id="3.7.1.3" evidence="4 5"/>
<keyword evidence="3 4" id="KW-0663">Pyridoxal phosphate</keyword>
<evidence type="ECO:0000256" key="6">
    <source>
        <dbReference type="PIRNR" id="PIRNR038800"/>
    </source>
</evidence>
<dbReference type="RefSeq" id="WP_055454965.1">
    <property type="nucleotide sequence ID" value="NZ_CYHE01000003.1"/>
</dbReference>
<dbReference type="SUPFAM" id="SSF53383">
    <property type="entry name" value="PLP-dependent transferases"/>
    <property type="match status" value="1"/>
</dbReference>
<comment type="catalytic activity">
    <reaction evidence="4 6">
        <text>L-kynurenine + H2O = anthranilate + L-alanine + H(+)</text>
        <dbReference type="Rhea" id="RHEA:16813"/>
        <dbReference type="ChEBI" id="CHEBI:15377"/>
        <dbReference type="ChEBI" id="CHEBI:15378"/>
        <dbReference type="ChEBI" id="CHEBI:16567"/>
        <dbReference type="ChEBI" id="CHEBI:57959"/>
        <dbReference type="ChEBI" id="CHEBI:57972"/>
        <dbReference type="EC" id="3.7.1.3"/>
    </reaction>
</comment>
<reference evidence="8" key="1">
    <citation type="submission" date="2015-08" db="EMBL/GenBank/DDBJ databases">
        <authorList>
            <person name="Varghese N."/>
        </authorList>
    </citation>
    <scope>NUCLEOTIDE SEQUENCE [LARGE SCALE GENOMIC DNA]</scope>
    <source>
        <strain evidence="8">DSM 23407</strain>
    </source>
</reference>
<dbReference type="GO" id="GO:0030429">
    <property type="term" value="F:kynureninase activity"/>
    <property type="evidence" value="ECO:0007669"/>
    <property type="project" value="UniProtKB-UniRule"/>
</dbReference>
<dbReference type="Gene3D" id="3.40.640.10">
    <property type="entry name" value="Type I PLP-dependent aspartate aminotransferase-like (Major domain)"/>
    <property type="match status" value="1"/>
</dbReference>
<feature type="binding site" evidence="4">
    <location>
        <position position="221"/>
    </location>
    <ligand>
        <name>pyridoxal 5'-phosphate</name>
        <dbReference type="ChEBI" id="CHEBI:597326"/>
    </ligand>
</feature>
<dbReference type="AlphaFoldDB" id="A0A0K6HU01"/>
<evidence type="ECO:0000256" key="2">
    <source>
        <dbReference type="ARBA" id="ARBA00022801"/>
    </source>
</evidence>
<dbReference type="GO" id="GO:0030170">
    <property type="term" value="F:pyridoxal phosphate binding"/>
    <property type="evidence" value="ECO:0007669"/>
    <property type="project" value="UniProtKB-UniRule"/>
</dbReference>
<keyword evidence="1 4" id="KW-0662">Pyridine nucleotide biosynthesis</keyword>
<evidence type="ECO:0000256" key="3">
    <source>
        <dbReference type="ARBA" id="ARBA00022898"/>
    </source>
</evidence>
<dbReference type="PIRSF" id="PIRSF038800">
    <property type="entry name" value="KYNU"/>
    <property type="match status" value="1"/>
</dbReference>
<comment type="cofactor">
    <cofactor evidence="4 6">
        <name>pyridoxal 5'-phosphate</name>
        <dbReference type="ChEBI" id="CHEBI:597326"/>
    </cofactor>
</comment>
<comment type="pathway">
    <text evidence="4 6">Amino-acid degradation; L-kynurenine degradation; L-alanine and anthranilate from L-kynurenine: step 1/1.</text>
</comment>
<feature type="binding site" evidence="4">
    <location>
        <position position="277"/>
    </location>
    <ligand>
        <name>pyridoxal 5'-phosphate</name>
        <dbReference type="ChEBI" id="CHEBI:597326"/>
    </ligand>
</feature>
<dbReference type="HAMAP" id="MF_01970">
    <property type="entry name" value="Kynureninase"/>
    <property type="match status" value="1"/>
</dbReference>